<dbReference type="NCBIfam" id="NF003843">
    <property type="entry name" value="PRK05422.1"/>
    <property type="match status" value="1"/>
</dbReference>
<dbReference type="AlphaFoldDB" id="A0A7V3KP62"/>
<protein>
    <recommendedName>
        <fullName evidence="3">SsrA-binding protein</fullName>
    </recommendedName>
    <alternativeName>
        <fullName evidence="3">Small protein B</fullName>
    </alternativeName>
</protein>
<dbReference type="PANTHER" id="PTHR30308">
    <property type="entry name" value="TMRNA-BINDING COMPONENT OF TRANS-TRANSLATION TAGGING COMPLEX"/>
    <property type="match status" value="1"/>
</dbReference>
<dbReference type="CDD" id="cd09294">
    <property type="entry name" value="SmpB"/>
    <property type="match status" value="1"/>
</dbReference>
<dbReference type="PROSITE" id="PS01317">
    <property type="entry name" value="SSRP"/>
    <property type="match status" value="1"/>
</dbReference>
<dbReference type="InterPro" id="IPR023620">
    <property type="entry name" value="SmpB"/>
</dbReference>
<dbReference type="Pfam" id="PF01668">
    <property type="entry name" value="SmpB"/>
    <property type="match status" value="1"/>
</dbReference>
<evidence type="ECO:0000256" key="1">
    <source>
        <dbReference type="ARBA" id="ARBA00022490"/>
    </source>
</evidence>
<accession>A0A7V3KP62</accession>
<dbReference type="Gene3D" id="2.40.280.10">
    <property type="match status" value="1"/>
</dbReference>
<dbReference type="EMBL" id="DTGD01000196">
    <property type="protein sequence ID" value="HGB36289.1"/>
    <property type="molecule type" value="Genomic_DNA"/>
</dbReference>
<dbReference type="GO" id="GO:0005829">
    <property type="term" value="C:cytosol"/>
    <property type="evidence" value="ECO:0007669"/>
    <property type="project" value="TreeGrafter"/>
</dbReference>
<organism evidence="4">
    <name type="scientific">candidate division WOR-3 bacterium</name>
    <dbReference type="NCBI Taxonomy" id="2052148"/>
    <lineage>
        <taxon>Bacteria</taxon>
        <taxon>Bacteria division WOR-3</taxon>
    </lineage>
</organism>
<reference evidence="4" key="1">
    <citation type="journal article" date="2020" name="mSystems">
        <title>Genome- and Community-Level Interaction Insights into Carbon Utilization and Element Cycling Functions of Hydrothermarchaeota in Hydrothermal Sediment.</title>
        <authorList>
            <person name="Zhou Z."/>
            <person name="Liu Y."/>
            <person name="Xu W."/>
            <person name="Pan J."/>
            <person name="Luo Z.H."/>
            <person name="Li M."/>
        </authorList>
    </citation>
    <scope>NUCLEOTIDE SEQUENCE [LARGE SCALE GENOMIC DNA]</scope>
    <source>
        <strain evidence="4">SpSt-754</strain>
    </source>
</reference>
<dbReference type="NCBIfam" id="TIGR00086">
    <property type="entry name" value="smpB"/>
    <property type="match status" value="1"/>
</dbReference>
<proteinExistence type="inferred from homology"/>
<dbReference type="InterPro" id="IPR000037">
    <property type="entry name" value="SsrA-bd_prot"/>
</dbReference>
<dbReference type="GO" id="GO:0003723">
    <property type="term" value="F:RNA binding"/>
    <property type="evidence" value="ECO:0007669"/>
    <property type="project" value="UniProtKB-UniRule"/>
</dbReference>
<evidence type="ECO:0000313" key="4">
    <source>
        <dbReference type="EMBL" id="HGB36289.1"/>
    </source>
</evidence>
<comment type="subcellular location">
    <subcellularLocation>
        <location evidence="3">Cytoplasm</location>
    </subcellularLocation>
    <text evidence="3">The tmRNA-SmpB complex associates with stalled 70S ribosomes.</text>
</comment>
<dbReference type="GO" id="GO:0070930">
    <property type="term" value="P:trans-translation-dependent protein tagging"/>
    <property type="evidence" value="ECO:0007669"/>
    <property type="project" value="TreeGrafter"/>
</dbReference>
<gene>
    <name evidence="3 4" type="primary">smpB</name>
    <name evidence="4" type="ORF">ENV38_05235</name>
</gene>
<dbReference type="PANTHER" id="PTHR30308:SF2">
    <property type="entry name" value="SSRA-BINDING PROTEIN"/>
    <property type="match status" value="1"/>
</dbReference>
<dbReference type="GO" id="GO:0070929">
    <property type="term" value="P:trans-translation"/>
    <property type="evidence" value="ECO:0007669"/>
    <property type="project" value="UniProtKB-UniRule"/>
</dbReference>
<dbReference type="HAMAP" id="MF_00023">
    <property type="entry name" value="SmpB"/>
    <property type="match status" value="1"/>
</dbReference>
<evidence type="ECO:0000256" key="2">
    <source>
        <dbReference type="ARBA" id="ARBA00022884"/>
    </source>
</evidence>
<keyword evidence="1 3" id="KW-0963">Cytoplasm</keyword>
<comment type="function">
    <text evidence="3">Required for rescue of stalled ribosomes mediated by trans-translation. Binds to transfer-messenger RNA (tmRNA), required for stable association of tmRNA with ribosomes. tmRNA and SmpB together mimic tRNA shape, replacing the anticodon stem-loop with SmpB. tmRNA is encoded by the ssrA gene; the 2 termini fold to resemble tRNA(Ala) and it encodes a 'tag peptide', a short internal open reading frame. During trans-translation Ala-aminoacylated tmRNA acts like a tRNA, entering the A-site of stalled ribosomes, displacing the stalled mRNA. The ribosome then switches to translate the ORF on the tmRNA; the nascent peptide is terminated with the 'tag peptide' encoded by the tmRNA and targeted for degradation. The ribosome is freed to recommence translation, which seems to be the essential function of trans-translation.</text>
</comment>
<evidence type="ECO:0000256" key="3">
    <source>
        <dbReference type="HAMAP-Rule" id="MF_00023"/>
    </source>
</evidence>
<name>A0A7V3KP62_UNCW3</name>
<sequence length="155" mass="18332">MKKRPERIIVKNQKAYHDYEILETFEAGIVLKGSEVKSIKEGKVSLKEAYADIIGNEVYIINMHVTPYEKDKVSKLNPTRPRKLLLHRYEIKRLIGKIKEKGLTLIPLMIIEKRNLIKVVLGLGRGKKLYEKREEIKKRIIEREIQRAMKKEFDY</sequence>
<dbReference type="InterPro" id="IPR020081">
    <property type="entry name" value="SsrA-bd_prot_CS"/>
</dbReference>
<comment type="similarity">
    <text evidence="3">Belongs to the SmpB family.</text>
</comment>
<dbReference type="SUPFAM" id="SSF74982">
    <property type="entry name" value="Small protein B (SmpB)"/>
    <property type="match status" value="1"/>
</dbReference>
<comment type="caution">
    <text evidence="4">The sequence shown here is derived from an EMBL/GenBank/DDBJ whole genome shotgun (WGS) entry which is preliminary data.</text>
</comment>
<keyword evidence="2 3" id="KW-0694">RNA-binding</keyword>